<evidence type="ECO:0000256" key="1">
    <source>
        <dbReference type="SAM" id="MobiDB-lite"/>
    </source>
</evidence>
<organism evidence="2 3">
    <name type="scientific">Dendrothele bispora (strain CBS 962.96)</name>
    <dbReference type="NCBI Taxonomy" id="1314807"/>
    <lineage>
        <taxon>Eukaryota</taxon>
        <taxon>Fungi</taxon>
        <taxon>Dikarya</taxon>
        <taxon>Basidiomycota</taxon>
        <taxon>Agaricomycotina</taxon>
        <taxon>Agaricomycetes</taxon>
        <taxon>Agaricomycetidae</taxon>
        <taxon>Agaricales</taxon>
        <taxon>Agaricales incertae sedis</taxon>
        <taxon>Dendrothele</taxon>
    </lineage>
</organism>
<feature type="compositionally biased region" description="Basic and acidic residues" evidence="1">
    <location>
        <begin position="422"/>
        <end position="431"/>
    </location>
</feature>
<protein>
    <submittedName>
        <fullName evidence="2">Uncharacterized protein</fullName>
    </submittedName>
</protein>
<reference evidence="2 3" key="1">
    <citation type="journal article" date="2019" name="Nat. Ecol. Evol.">
        <title>Megaphylogeny resolves global patterns of mushroom evolution.</title>
        <authorList>
            <person name="Varga T."/>
            <person name="Krizsan K."/>
            <person name="Foldi C."/>
            <person name="Dima B."/>
            <person name="Sanchez-Garcia M."/>
            <person name="Sanchez-Ramirez S."/>
            <person name="Szollosi G.J."/>
            <person name="Szarkandi J.G."/>
            <person name="Papp V."/>
            <person name="Albert L."/>
            <person name="Andreopoulos W."/>
            <person name="Angelini C."/>
            <person name="Antonin V."/>
            <person name="Barry K.W."/>
            <person name="Bougher N.L."/>
            <person name="Buchanan P."/>
            <person name="Buyck B."/>
            <person name="Bense V."/>
            <person name="Catcheside P."/>
            <person name="Chovatia M."/>
            <person name="Cooper J."/>
            <person name="Damon W."/>
            <person name="Desjardin D."/>
            <person name="Finy P."/>
            <person name="Geml J."/>
            <person name="Haridas S."/>
            <person name="Hughes K."/>
            <person name="Justo A."/>
            <person name="Karasinski D."/>
            <person name="Kautmanova I."/>
            <person name="Kiss B."/>
            <person name="Kocsube S."/>
            <person name="Kotiranta H."/>
            <person name="LaButti K.M."/>
            <person name="Lechner B.E."/>
            <person name="Liimatainen K."/>
            <person name="Lipzen A."/>
            <person name="Lukacs Z."/>
            <person name="Mihaltcheva S."/>
            <person name="Morgado L.N."/>
            <person name="Niskanen T."/>
            <person name="Noordeloos M.E."/>
            <person name="Ohm R.A."/>
            <person name="Ortiz-Santana B."/>
            <person name="Ovrebo C."/>
            <person name="Racz N."/>
            <person name="Riley R."/>
            <person name="Savchenko A."/>
            <person name="Shiryaev A."/>
            <person name="Soop K."/>
            <person name="Spirin V."/>
            <person name="Szebenyi C."/>
            <person name="Tomsovsky M."/>
            <person name="Tulloss R.E."/>
            <person name="Uehling J."/>
            <person name="Grigoriev I.V."/>
            <person name="Vagvolgyi C."/>
            <person name="Papp T."/>
            <person name="Martin F.M."/>
            <person name="Miettinen O."/>
            <person name="Hibbett D.S."/>
            <person name="Nagy L.G."/>
        </authorList>
    </citation>
    <scope>NUCLEOTIDE SEQUENCE [LARGE SCALE GENOMIC DNA]</scope>
    <source>
        <strain evidence="2 3">CBS 962.96</strain>
    </source>
</reference>
<feature type="region of interest" description="Disordered" evidence="1">
    <location>
        <begin position="343"/>
        <end position="443"/>
    </location>
</feature>
<dbReference type="EMBL" id="ML179761">
    <property type="protein sequence ID" value="THU82055.1"/>
    <property type="molecule type" value="Genomic_DNA"/>
</dbReference>
<proteinExistence type="predicted"/>
<feature type="region of interest" description="Disordered" evidence="1">
    <location>
        <begin position="208"/>
        <end position="240"/>
    </location>
</feature>
<dbReference type="Proteomes" id="UP000297245">
    <property type="component" value="Unassembled WGS sequence"/>
</dbReference>
<evidence type="ECO:0000313" key="2">
    <source>
        <dbReference type="EMBL" id="THU82055.1"/>
    </source>
</evidence>
<sequence length="443" mass="50591">MVTFYNDRKPCIVPPAVQNVPASGAWTRFTETIDDEGRPGLLHIGKKREIDEDLFVYYDRRQKREIYLEDKPLIPRELVHDIDTFGMPGPNLRYWADNQFRLRLPASNWIYPSKLPSPLTIGQTAANPDPSLLPRIENLPPEDQPMDEIPPTIEDAHMDSPTLDKDIPLEEETTSVIEEETASVTKEETTSIIEEVTTSIIEEEITSIIEEQPRSPSPPYPEPPSSESAPFPTIWSEDVKNPLAPNQAPTMLLKFLGFHEVSLNDFRAFLHETLEWLPVEIKATRIIRVVKDGKLEFWTKFFDGSQTAWAIRAYHRFWTTDGYIIQLKLITLDEWRTIDQHSGTEEWSLPTPLLPKEEEEELSADEEEPSLSKRLQDPSSSEIGNTLADRMQDTVDPTLIPEEQSLADRLQDPPPSTSLLQRTKETLEDRLAASSAQSSKKRN</sequence>
<dbReference type="OrthoDB" id="3065040at2759"/>
<keyword evidence="3" id="KW-1185">Reference proteome</keyword>
<feature type="compositionally biased region" description="Pro residues" evidence="1">
    <location>
        <begin position="215"/>
        <end position="224"/>
    </location>
</feature>
<accession>A0A4V4HC60</accession>
<feature type="compositionally biased region" description="Polar residues" evidence="1">
    <location>
        <begin position="434"/>
        <end position="443"/>
    </location>
</feature>
<feature type="compositionally biased region" description="Acidic residues" evidence="1">
    <location>
        <begin position="357"/>
        <end position="369"/>
    </location>
</feature>
<evidence type="ECO:0000313" key="3">
    <source>
        <dbReference type="Proteomes" id="UP000297245"/>
    </source>
</evidence>
<gene>
    <name evidence="2" type="ORF">K435DRAFT_808597</name>
</gene>
<dbReference type="AlphaFoldDB" id="A0A4V4HC60"/>
<name>A0A4V4HC60_DENBC</name>